<dbReference type="EMBL" id="MU167227">
    <property type="protein sequence ID" value="KAG0149496.1"/>
    <property type="molecule type" value="Genomic_DNA"/>
</dbReference>
<name>A0A9P6TEG0_9BASI</name>
<dbReference type="AlphaFoldDB" id="A0A9P6TEG0"/>
<comment type="caution">
    <text evidence="2">The sequence shown here is derived from an EMBL/GenBank/DDBJ whole genome shotgun (WGS) entry which is preliminary data.</text>
</comment>
<evidence type="ECO:0008006" key="4">
    <source>
        <dbReference type="Google" id="ProtNLM"/>
    </source>
</evidence>
<dbReference type="Proteomes" id="UP000886653">
    <property type="component" value="Unassembled WGS sequence"/>
</dbReference>
<keyword evidence="1" id="KW-0732">Signal</keyword>
<evidence type="ECO:0000313" key="2">
    <source>
        <dbReference type="EMBL" id="KAG0149496.1"/>
    </source>
</evidence>
<dbReference type="OrthoDB" id="2503557at2759"/>
<reference evidence="2" key="1">
    <citation type="submission" date="2013-11" db="EMBL/GenBank/DDBJ databases">
        <title>Genome sequence of the fusiform rust pathogen reveals effectors for host alternation and coevolution with pine.</title>
        <authorList>
            <consortium name="DOE Joint Genome Institute"/>
            <person name="Smith K."/>
            <person name="Pendleton A."/>
            <person name="Kubisiak T."/>
            <person name="Anderson C."/>
            <person name="Salamov A."/>
            <person name="Aerts A."/>
            <person name="Riley R."/>
            <person name="Clum A."/>
            <person name="Lindquist E."/>
            <person name="Ence D."/>
            <person name="Campbell M."/>
            <person name="Kronenberg Z."/>
            <person name="Feau N."/>
            <person name="Dhillon B."/>
            <person name="Hamelin R."/>
            <person name="Burleigh J."/>
            <person name="Smith J."/>
            <person name="Yandell M."/>
            <person name="Nelson C."/>
            <person name="Grigoriev I."/>
            <person name="Davis J."/>
        </authorList>
    </citation>
    <scope>NUCLEOTIDE SEQUENCE</scope>
    <source>
        <strain evidence="2">G11</strain>
    </source>
</reference>
<accession>A0A9P6TEG0</accession>
<sequence>MAYSRVYLLVGLLIVLSDFQTIAKSKSLQTRSIPIADAIECVNGAVAQTCMNSVNRGWNATYFRQFKRTPMVYIDQITSCTIKYWSNDLQTIQLENVDQIKAALLQIDQTCLNYKLPSKTCMVDRRDSRGLFIGLLSGHSVTISLTFSPQTYAVGQCDQ</sequence>
<evidence type="ECO:0000256" key="1">
    <source>
        <dbReference type="SAM" id="SignalP"/>
    </source>
</evidence>
<feature type="chain" id="PRO_5040194494" description="Secreted protein" evidence="1">
    <location>
        <begin position="26"/>
        <end position="159"/>
    </location>
</feature>
<organism evidence="2 3">
    <name type="scientific">Cronartium quercuum f. sp. fusiforme G11</name>
    <dbReference type="NCBI Taxonomy" id="708437"/>
    <lineage>
        <taxon>Eukaryota</taxon>
        <taxon>Fungi</taxon>
        <taxon>Dikarya</taxon>
        <taxon>Basidiomycota</taxon>
        <taxon>Pucciniomycotina</taxon>
        <taxon>Pucciniomycetes</taxon>
        <taxon>Pucciniales</taxon>
        <taxon>Coleosporiaceae</taxon>
        <taxon>Cronartium</taxon>
    </lineage>
</organism>
<gene>
    <name evidence="2" type="ORF">CROQUDRAFT_713927</name>
</gene>
<evidence type="ECO:0000313" key="3">
    <source>
        <dbReference type="Proteomes" id="UP000886653"/>
    </source>
</evidence>
<keyword evidence="3" id="KW-1185">Reference proteome</keyword>
<proteinExistence type="predicted"/>
<feature type="signal peptide" evidence="1">
    <location>
        <begin position="1"/>
        <end position="25"/>
    </location>
</feature>
<protein>
    <recommendedName>
        <fullName evidence="4">Secreted protein</fullName>
    </recommendedName>
</protein>